<sequence>MPDSLYILAVVAATSGAAYAAGRRLGMRAGLVPAALRRAIRLVGACLLFWGGNIAVGAGVALLVRGLGLGFIWLYVNTDVSVLVLSAVQALVFESWRAQHEQERAQQAQARGPVAPRADDSTGCPAAPGLAHEPLGGARE</sequence>
<feature type="transmembrane region" description="Helical" evidence="2">
    <location>
        <begin position="6"/>
        <end position="22"/>
    </location>
</feature>
<dbReference type="AlphaFoldDB" id="A0A150SDX1"/>
<reference evidence="3 4" key="1">
    <citation type="submission" date="2014-02" db="EMBL/GenBank/DDBJ databases">
        <title>The small core and large imbalanced accessory genome model reveals a collaborative survival strategy of Sorangium cellulosum strains in nature.</title>
        <authorList>
            <person name="Han K."/>
            <person name="Peng R."/>
            <person name="Blom J."/>
            <person name="Li Y.-Z."/>
        </authorList>
    </citation>
    <scope>NUCLEOTIDE SEQUENCE [LARGE SCALE GENOMIC DNA]</scope>
    <source>
        <strain evidence="3 4">So0011-07</strain>
    </source>
</reference>
<proteinExistence type="predicted"/>
<dbReference type="EMBL" id="JEMB01001087">
    <property type="protein sequence ID" value="KYF90674.1"/>
    <property type="molecule type" value="Genomic_DNA"/>
</dbReference>
<comment type="caution">
    <text evidence="3">The sequence shown here is derived from an EMBL/GenBank/DDBJ whole genome shotgun (WGS) entry which is preliminary data.</text>
</comment>
<dbReference type="Proteomes" id="UP000075635">
    <property type="component" value="Unassembled WGS sequence"/>
</dbReference>
<gene>
    <name evidence="3" type="ORF">BE17_43955</name>
</gene>
<feature type="region of interest" description="Disordered" evidence="1">
    <location>
        <begin position="104"/>
        <end position="140"/>
    </location>
</feature>
<protein>
    <submittedName>
        <fullName evidence="3">Uncharacterized protein</fullName>
    </submittedName>
</protein>
<accession>A0A150SDX1</accession>
<evidence type="ECO:0000256" key="2">
    <source>
        <dbReference type="SAM" id="Phobius"/>
    </source>
</evidence>
<evidence type="ECO:0000313" key="3">
    <source>
        <dbReference type="EMBL" id="KYF90674.1"/>
    </source>
</evidence>
<feature type="transmembrane region" description="Helical" evidence="2">
    <location>
        <begin position="70"/>
        <end position="93"/>
    </location>
</feature>
<keyword evidence="2" id="KW-0812">Transmembrane</keyword>
<name>A0A150SDX1_SORCE</name>
<keyword evidence="2" id="KW-1133">Transmembrane helix</keyword>
<organism evidence="3 4">
    <name type="scientific">Sorangium cellulosum</name>
    <name type="common">Polyangium cellulosum</name>
    <dbReference type="NCBI Taxonomy" id="56"/>
    <lineage>
        <taxon>Bacteria</taxon>
        <taxon>Pseudomonadati</taxon>
        <taxon>Myxococcota</taxon>
        <taxon>Polyangia</taxon>
        <taxon>Polyangiales</taxon>
        <taxon>Polyangiaceae</taxon>
        <taxon>Sorangium</taxon>
    </lineage>
</organism>
<evidence type="ECO:0000313" key="4">
    <source>
        <dbReference type="Proteomes" id="UP000075635"/>
    </source>
</evidence>
<evidence type="ECO:0000256" key="1">
    <source>
        <dbReference type="SAM" id="MobiDB-lite"/>
    </source>
</evidence>
<feature type="transmembrane region" description="Helical" evidence="2">
    <location>
        <begin position="42"/>
        <end position="64"/>
    </location>
</feature>
<keyword evidence="2" id="KW-0472">Membrane</keyword>